<accession>A0ABT4QBR2</accession>
<reference evidence="2 3" key="1">
    <citation type="submission" date="2022-12" db="EMBL/GenBank/DDBJ databases">
        <title>Draft genome sequence of Paenibacillus sp. dW9.</title>
        <authorList>
            <person name="Choi E.-W."/>
            <person name="Kim D.-U."/>
        </authorList>
    </citation>
    <scope>NUCLEOTIDE SEQUENCE [LARGE SCALE GENOMIC DNA]</scope>
    <source>
        <strain evidence="3">dW9</strain>
    </source>
</reference>
<protein>
    <submittedName>
        <fullName evidence="2">Uncharacterized protein</fullName>
    </submittedName>
</protein>
<dbReference type="EMBL" id="JAQAGZ010000010">
    <property type="protein sequence ID" value="MCZ8514120.1"/>
    <property type="molecule type" value="Genomic_DNA"/>
</dbReference>
<feature type="region of interest" description="Disordered" evidence="1">
    <location>
        <begin position="1"/>
        <end position="41"/>
    </location>
</feature>
<proteinExistence type="predicted"/>
<organism evidence="2 3">
    <name type="scientific">Paenibacillus gyeongsangnamensis</name>
    <dbReference type="NCBI Taxonomy" id="3388067"/>
    <lineage>
        <taxon>Bacteria</taxon>
        <taxon>Bacillati</taxon>
        <taxon>Bacillota</taxon>
        <taxon>Bacilli</taxon>
        <taxon>Bacillales</taxon>
        <taxon>Paenibacillaceae</taxon>
        <taxon>Paenibacillus</taxon>
    </lineage>
</organism>
<name>A0ABT4QBR2_9BACL</name>
<keyword evidence="3" id="KW-1185">Reference proteome</keyword>
<evidence type="ECO:0000256" key="1">
    <source>
        <dbReference type="SAM" id="MobiDB-lite"/>
    </source>
</evidence>
<dbReference type="RefSeq" id="WP_269882635.1">
    <property type="nucleotide sequence ID" value="NZ_JAQAGZ010000010.1"/>
</dbReference>
<dbReference type="Proteomes" id="UP001527882">
    <property type="component" value="Unassembled WGS sequence"/>
</dbReference>
<gene>
    <name evidence="2" type="ORF">O9H85_17145</name>
</gene>
<sequence>MTVQKNASKEQELQAAQNKTKTDADSGVQDKRLNGPNRPST</sequence>
<comment type="caution">
    <text evidence="2">The sequence shown here is derived from an EMBL/GenBank/DDBJ whole genome shotgun (WGS) entry which is preliminary data.</text>
</comment>
<feature type="compositionally biased region" description="Basic and acidic residues" evidence="1">
    <location>
        <begin position="20"/>
        <end position="33"/>
    </location>
</feature>
<evidence type="ECO:0000313" key="3">
    <source>
        <dbReference type="Proteomes" id="UP001527882"/>
    </source>
</evidence>
<evidence type="ECO:0000313" key="2">
    <source>
        <dbReference type="EMBL" id="MCZ8514120.1"/>
    </source>
</evidence>